<proteinExistence type="predicted"/>
<keyword evidence="3" id="KW-1185">Reference proteome</keyword>
<evidence type="ECO:0000313" key="3">
    <source>
        <dbReference type="Proteomes" id="UP000623269"/>
    </source>
</evidence>
<protein>
    <submittedName>
        <fullName evidence="2">GNAT family N-acetyltransferase</fullName>
    </submittedName>
</protein>
<dbReference type="EMBL" id="JAEAGR010000003">
    <property type="protein sequence ID" value="MBH1940288.1"/>
    <property type="molecule type" value="Genomic_DNA"/>
</dbReference>
<dbReference type="PROSITE" id="PS51186">
    <property type="entry name" value="GNAT"/>
    <property type="match status" value="1"/>
</dbReference>
<accession>A0A8J7H1J7</accession>
<dbReference type="Proteomes" id="UP000623269">
    <property type="component" value="Unassembled WGS sequence"/>
</dbReference>
<organism evidence="2 3">
    <name type="scientific">Mobilitalea sibirica</name>
    <dbReference type="NCBI Taxonomy" id="1462919"/>
    <lineage>
        <taxon>Bacteria</taxon>
        <taxon>Bacillati</taxon>
        <taxon>Bacillota</taxon>
        <taxon>Clostridia</taxon>
        <taxon>Lachnospirales</taxon>
        <taxon>Lachnospiraceae</taxon>
        <taxon>Mobilitalea</taxon>
    </lineage>
</organism>
<dbReference type="InterPro" id="IPR016181">
    <property type="entry name" value="Acyl_CoA_acyltransferase"/>
</dbReference>
<dbReference type="AlphaFoldDB" id="A0A8J7H1J7"/>
<reference evidence="2" key="1">
    <citation type="submission" date="2020-12" db="EMBL/GenBank/DDBJ databases">
        <title>M. sibirica DSM 26468T genome.</title>
        <authorList>
            <person name="Thieme N."/>
            <person name="Rettenmaier R."/>
            <person name="Zverlov V."/>
            <person name="Liebl W."/>
        </authorList>
    </citation>
    <scope>NUCLEOTIDE SEQUENCE</scope>
    <source>
        <strain evidence="2">DSM 26468</strain>
    </source>
</reference>
<sequence length="288" mass="33012">MVVKVFDSAKDYLNAYEEVLLEQEAVSQLILYNAHNNLHVIASENCMFGVVLDDEKVPLLHFSNVTPKNMAIYAGSIDKERLETATVLLAKYLSDNHISLTGLNARFDICQSFLGEYVKMVKCTFVEKLGMDIMEVREVNDIKPVEGVHRTASMEEVKLIADWMVQFQIEALANEINYEAALEKTKRYIEDGRVYIYENMEQKVVSMAIATRQLMHGVAISYVFTPEDHRGTGYAAANIYYMSKDLLEKGNEFCTLFVDKKNVISIRAYEKVGYHILEDNYEYQILYA</sequence>
<evidence type="ECO:0000313" key="2">
    <source>
        <dbReference type="EMBL" id="MBH1940288.1"/>
    </source>
</evidence>
<gene>
    <name evidence="2" type="ORF">I5677_05175</name>
</gene>
<comment type="caution">
    <text evidence="2">The sequence shown here is derived from an EMBL/GenBank/DDBJ whole genome shotgun (WGS) entry which is preliminary data.</text>
</comment>
<name>A0A8J7H1J7_9FIRM</name>
<dbReference type="RefSeq" id="WP_197660502.1">
    <property type="nucleotide sequence ID" value="NZ_JAEAGR010000003.1"/>
</dbReference>
<dbReference type="GO" id="GO:0016747">
    <property type="term" value="F:acyltransferase activity, transferring groups other than amino-acyl groups"/>
    <property type="evidence" value="ECO:0007669"/>
    <property type="project" value="InterPro"/>
</dbReference>
<evidence type="ECO:0000259" key="1">
    <source>
        <dbReference type="PROSITE" id="PS51186"/>
    </source>
</evidence>
<dbReference type="SUPFAM" id="SSF55729">
    <property type="entry name" value="Acyl-CoA N-acyltransferases (Nat)"/>
    <property type="match status" value="1"/>
</dbReference>
<dbReference type="Pfam" id="PF00583">
    <property type="entry name" value="Acetyltransf_1"/>
    <property type="match status" value="1"/>
</dbReference>
<dbReference type="InterPro" id="IPR000182">
    <property type="entry name" value="GNAT_dom"/>
</dbReference>
<dbReference type="Gene3D" id="3.40.630.30">
    <property type="match status" value="1"/>
</dbReference>
<feature type="domain" description="N-acetyltransferase" evidence="1">
    <location>
        <begin position="147"/>
        <end position="288"/>
    </location>
</feature>